<dbReference type="EMBL" id="AZBU02000004">
    <property type="protein sequence ID" value="TKR83034.1"/>
    <property type="molecule type" value="Genomic_DNA"/>
</dbReference>
<comment type="caution">
    <text evidence="1">The sequence shown here is derived from an EMBL/GenBank/DDBJ whole genome shotgun (WGS) entry which is preliminary data.</text>
</comment>
<protein>
    <submittedName>
        <fullName evidence="1">Uncharacterized protein</fullName>
    </submittedName>
</protein>
<keyword evidence="2" id="KW-1185">Reference proteome</keyword>
<reference evidence="1 2" key="2">
    <citation type="journal article" date="2019" name="G3 (Bethesda)">
        <title>Hybrid Assembly of the Genome of the Entomopathogenic Nematode Steinernema carpocapsae Identifies the X-Chromosome.</title>
        <authorList>
            <person name="Serra L."/>
            <person name="Macchietto M."/>
            <person name="Macias-Munoz A."/>
            <person name="McGill C.J."/>
            <person name="Rodriguez I.M."/>
            <person name="Rodriguez B."/>
            <person name="Murad R."/>
            <person name="Mortazavi A."/>
        </authorList>
    </citation>
    <scope>NUCLEOTIDE SEQUENCE [LARGE SCALE GENOMIC DNA]</scope>
    <source>
        <strain evidence="1 2">ALL</strain>
    </source>
</reference>
<organism evidence="1 2">
    <name type="scientific">Steinernema carpocapsae</name>
    <name type="common">Entomopathogenic nematode</name>
    <dbReference type="NCBI Taxonomy" id="34508"/>
    <lineage>
        <taxon>Eukaryota</taxon>
        <taxon>Metazoa</taxon>
        <taxon>Ecdysozoa</taxon>
        <taxon>Nematoda</taxon>
        <taxon>Chromadorea</taxon>
        <taxon>Rhabditida</taxon>
        <taxon>Tylenchina</taxon>
        <taxon>Panagrolaimomorpha</taxon>
        <taxon>Strongyloidoidea</taxon>
        <taxon>Steinernematidae</taxon>
        <taxon>Steinernema</taxon>
    </lineage>
</organism>
<proteinExistence type="predicted"/>
<reference evidence="1 2" key="1">
    <citation type="journal article" date="2015" name="Genome Biol.">
        <title>Comparative genomics of Steinernema reveals deeply conserved gene regulatory networks.</title>
        <authorList>
            <person name="Dillman A.R."/>
            <person name="Macchietto M."/>
            <person name="Porter C.F."/>
            <person name="Rogers A."/>
            <person name="Williams B."/>
            <person name="Antoshechkin I."/>
            <person name="Lee M.M."/>
            <person name="Goodwin Z."/>
            <person name="Lu X."/>
            <person name="Lewis E.E."/>
            <person name="Goodrich-Blair H."/>
            <person name="Stock S.P."/>
            <person name="Adams B.J."/>
            <person name="Sternberg P.W."/>
            <person name="Mortazavi A."/>
        </authorList>
    </citation>
    <scope>NUCLEOTIDE SEQUENCE [LARGE SCALE GENOMIC DNA]</scope>
    <source>
        <strain evidence="1 2">ALL</strain>
    </source>
</reference>
<evidence type="ECO:0000313" key="1">
    <source>
        <dbReference type="EMBL" id="TKR83034.1"/>
    </source>
</evidence>
<evidence type="ECO:0000313" key="2">
    <source>
        <dbReference type="Proteomes" id="UP000298663"/>
    </source>
</evidence>
<name>A0A4U5NJJ7_STECR</name>
<accession>A0A4U5NJJ7</accession>
<sequence>MAKPKSTCSFPQEIQGNLPCFDTREALLEAVKDHFGHKNIRAGLTFTLMYSIYHVLIDMSRTPPTPNVFHGWMDNCMRLHTFNIDLEDPSGSTIREIIVNFQR</sequence>
<gene>
    <name evidence="1" type="ORF">L596_016688</name>
</gene>
<dbReference type="AlphaFoldDB" id="A0A4U5NJJ7"/>
<dbReference type="Proteomes" id="UP000298663">
    <property type="component" value="Unassembled WGS sequence"/>
</dbReference>